<dbReference type="InterPro" id="IPR036396">
    <property type="entry name" value="Cyt_P450_sf"/>
</dbReference>
<accession>A0A166TPM9</accession>
<dbReference type="InterPro" id="IPR050121">
    <property type="entry name" value="Cytochrome_P450_monoxygenase"/>
</dbReference>
<feature type="region of interest" description="Disordered" evidence="14">
    <location>
        <begin position="456"/>
        <end position="481"/>
    </location>
</feature>
<dbReference type="GO" id="GO:0020037">
    <property type="term" value="F:heme binding"/>
    <property type="evidence" value="ECO:0007669"/>
    <property type="project" value="InterPro"/>
</dbReference>
<keyword evidence="12" id="KW-0472">Membrane</keyword>
<dbReference type="PANTHER" id="PTHR24305:SF166">
    <property type="entry name" value="CYTOCHROME P450 12A4, MITOCHONDRIAL-RELATED"/>
    <property type="match status" value="1"/>
</dbReference>
<dbReference type="GO" id="GO:0016020">
    <property type="term" value="C:membrane"/>
    <property type="evidence" value="ECO:0007669"/>
    <property type="project" value="UniProtKB-SubCell"/>
</dbReference>
<dbReference type="OrthoDB" id="1470350at2759"/>
<feature type="chain" id="PRO_5007880167" evidence="15">
    <location>
        <begin position="20"/>
        <end position="574"/>
    </location>
</feature>
<dbReference type="PRINTS" id="PR00385">
    <property type="entry name" value="P450"/>
</dbReference>
<dbReference type="InterPro" id="IPR001128">
    <property type="entry name" value="Cyt_P450"/>
</dbReference>
<dbReference type="AlphaFoldDB" id="A0A166TPM9"/>
<keyword evidence="17" id="KW-1185">Reference proteome</keyword>
<evidence type="ECO:0000313" key="16">
    <source>
        <dbReference type="EMBL" id="KZP30839.1"/>
    </source>
</evidence>
<feature type="compositionally biased region" description="Basic and acidic residues" evidence="14">
    <location>
        <begin position="467"/>
        <end position="479"/>
    </location>
</feature>
<dbReference type="SUPFAM" id="SSF48264">
    <property type="entry name" value="Cytochrome P450"/>
    <property type="match status" value="1"/>
</dbReference>
<protein>
    <submittedName>
        <fullName evidence="16">Cytochrome P450</fullName>
    </submittedName>
</protein>
<evidence type="ECO:0000256" key="11">
    <source>
        <dbReference type="ARBA" id="ARBA00023033"/>
    </source>
</evidence>
<proteinExistence type="inferred from homology"/>
<evidence type="ECO:0000256" key="13">
    <source>
        <dbReference type="PIRSR" id="PIRSR602403-1"/>
    </source>
</evidence>
<evidence type="ECO:0000256" key="2">
    <source>
        <dbReference type="ARBA" id="ARBA00004370"/>
    </source>
</evidence>
<keyword evidence="11" id="KW-0503">Monooxygenase</keyword>
<dbReference type="STRING" id="436010.A0A166TPM9"/>
<reference evidence="16 17" key="1">
    <citation type="journal article" date="2016" name="Mol. Biol. Evol.">
        <title>Comparative Genomics of Early-Diverging Mushroom-Forming Fungi Provides Insights into the Origins of Lignocellulose Decay Capabilities.</title>
        <authorList>
            <person name="Nagy L.G."/>
            <person name="Riley R."/>
            <person name="Tritt A."/>
            <person name="Adam C."/>
            <person name="Daum C."/>
            <person name="Floudas D."/>
            <person name="Sun H."/>
            <person name="Yadav J.S."/>
            <person name="Pangilinan J."/>
            <person name="Larsson K.H."/>
            <person name="Matsuura K."/>
            <person name="Barry K."/>
            <person name="Labutti K."/>
            <person name="Kuo R."/>
            <person name="Ohm R.A."/>
            <person name="Bhattacharya S.S."/>
            <person name="Shirouzu T."/>
            <person name="Yoshinaga Y."/>
            <person name="Martin F.M."/>
            <person name="Grigoriev I.V."/>
            <person name="Hibbett D.S."/>
        </authorList>
    </citation>
    <scope>NUCLEOTIDE SEQUENCE [LARGE SCALE GENOMIC DNA]</scope>
    <source>
        <strain evidence="16 17">CBS 109695</strain>
    </source>
</reference>
<dbReference type="Pfam" id="PF00067">
    <property type="entry name" value="p450"/>
    <property type="match status" value="1"/>
</dbReference>
<comment type="cofactor">
    <cofactor evidence="1 13">
        <name>heme</name>
        <dbReference type="ChEBI" id="CHEBI:30413"/>
    </cofactor>
</comment>
<comment type="subcellular location">
    <subcellularLocation>
        <location evidence="2">Membrane</location>
    </subcellularLocation>
</comment>
<evidence type="ECO:0000256" key="15">
    <source>
        <dbReference type="SAM" id="SignalP"/>
    </source>
</evidence>
<dbReference type="PRINTS" id="PR00465">
    <property type="entry name" value="EP450IV"/>
</dbReference>
<evidence type="ECO:0000256" key="14">
    <source>
        <dbReference type="SAM" id="MobiDB-lite"/>
    </source>
</evidence>
<evidence type="ECO:0000256" key="6">
    <source>
        <dbReference type="ARBA" id="ARBA00022692"/>
    </source>
</evidence>
<organism evidence="16 17">
    <name type="scientific">Athelia psychrophila</name>
    <dbReference type="NCBI Taxonomy" id="1759441"/>
    <lineage>
        <taxon>Eukaryota</taxon>
        <taxon>Fungi</taxon>
        <taxon>Dikarya</taxon>
        <taxon>Basidiomycota</taxon>
        <taxon>Agaricomycotina</taxon>
        <taxon>Agaricomycetes</taxon>
        <taxon>Agaricomycetidae</taxon>
        <taxon>Atheliales</taxon>
        <taxon>Atheliaceae</taxon>
        <taxon>Athelia</taxon>
    </lineage>
</organism>
<evidence type="ECO:0000256" key="12">
    <source>
        <dbReference type="ARBA" id="ARBA00023136"/>
    </source>
</evidence>
<dbReference type="InterPro" id="IPR002403">
    <property type="entry name" value="Cyt_P450_E_grp-IV"/>
</dbReference>
<name>A0A166TPM9_9AGAM</name>
<dbReference type="Proteomes" id="UP000076532">
    <property type="component" value="Unassembled WGS sequence"/>
</dbReference>
<keyword evidence="7 13" id="KW-0479">Metal-binding</keyword>
<evidence type="ECO:0000256" key="3">
    <source>
        <dbReference type="ARBA" id="ARBA00004721"/>
    </source>
</evidence>
<comment type="pathway">
    <text evidence="3">Secondary metabolite biosynthesis; terpenoid biosynthesis.</text>
</comment>
<keyword evidence="15" id="KW-0732">Signal</keyword>
<dbReference type="GO" id="GO:0016705">
    <property type="term" value="F:oxidoreductase activity, acting on paired donors, with incorporation or reduction of molecular oxygen"/>
    <property type="evidence" value="ECO:0007669"/>
    <property type="project" value="InterPro"/>
</dbReference>
<dbReference type="PANTHER" id="PTHR24305">
    <property type="entry name" value="CYTOCHROME P450"/>
    <property type="match status" value="1"/>
</dbReference>
<keyword evidence="10 13" id="KW-0408">Iron</keyword>
<sequence>MPFVLAGLLLFSWVLWDIARKFITFTSPLPLVSGPARDSWLTGNLINLFHDGLAYNFGLVEKYGGVFKVFGLLGEEQLYVSDPRALHHIVVKEQDVFEETDMFIEANRLIFGPGLMSTLGSQHAKQRKLLNPVFSLSNMRDLKPIVQPIADKLLATLVSQLDDHESKEIDMLLWMSRGSLESVCQATMGYSFNGLDPDTPNEYADAVRRLTPAILKLVMLRPLIPFVIRNFSLFWRNKLVDWLPMKHLREMRSITDIMYKTSKRIFEDKKAQMDPSLEHETSPGRTTKDIMTIMLQANALSSKTERLTDSEVIAQVSTIIFAGFDTTTTALSRILHVLASDSGMQARLRTEIRQAQRDHASSHLTYDVLMSLPYLDAILRETLRMHPPTLMISRIARKSTTLPLAHPVETPAGEMVSSVFVPKNTNIIISILAANQNKEIWGPDASVYKPERWLAESRGSNRNSGDSTRDDNPQRDTDTLRYPGVYGSMMTFLGGGRACIAFKFAEMEIKQIIVTLLTQIHFSLPSSVDEAGHKKEIRWKMNGVDVPVIRRPAEDDQTGQLPLDLRLVREEDYM</sequence>
<gene>
    <name evidence="16" type="ORF">FIBSPDRAFT_814636</name>
</gene>
<keyword evidence="8" id="KW-1133">Transmembrane helix</keyword>
<feature type="binding site" description="axial binding residue" evidence="13">
    <location>
        <position position="499"/>
    </location>
    <ligand>
        <name>heme</name>
        <dbReference type="ChEBI" id="CHEBI:30413"/>
    </ligand>
    <ligandPart>
        <name>Fe</name>
        <dbReference type="ChEBI" id="CHEBI:18248"/>
    </ligandPart>
</feature>
<keyword evidence="6" id="KW-0812">Transmembrane</keyword>
<dbReference type="Gene3D" id="1.10.630.10">
    <property type="entry name" value="Cytochrome P450"/>
    <property type="match status" value="1"/>
</dbReference>
<evidence type="ECO:0000256" key="9">
    <source>
        <dbReference type="ARBA" id="ARBA00023002"/>
    </source>
</evidence>
<evidence type="ECO:0000256" key="1">
    <source>
        <dbReference type="ARBA" id="ARBA00001971"/>
    </source>
</evidence>
<evidence type="ECO:0000256" key="10">
    <source>
        <dbReference type="ARBA" id="ARBA00023004"/>
    </source>
</evidence>
<dbReference type="GO" id="GO:0004497">
    <property type="term" value="F:monooxygenase activity"/>
    <property type="evidence" value="ECO:0007669"/>
    <property type="project" value="UniProtKB-KW"/>
</dbReference>
<dbReference type="CDD" id="cd11069">
    <property type="entry name" value="CYP_FUM15-like"/>
    <property type="match status" value="1"/>
</dbReference>
<keyword evidence="5 13" id="KW-0349">Heme</keyword>
<dbReference type="GO" id="GO:0005506">
    <property type="term" value="F:iron ion binding"/>
    <property type="evidence" value="ECO:0007669"/>
    <property type="project" value="InterPro"/>
</dbReference>
<evidence type="ECO:0000256" key="4">
    <source>
        <dbReference type="ARBA" id="ARBA00010617"/>
    </source>
</evidence>
<feature type="signal peptide" evidence="15">
    <location>
        <begin position="1"/>
        <end position="19"/>
    </location>
</feature>
<evidence type="ECO:0000313" key="17">
    <source>
        <dbReference type="Proteomes" id="UP000076532"/>
    </source>
</evidence>
<comment type="similarity">
    <text evidence="4">Belongs to the cytochrome P450 family.</text>
</comment>
<evidence type="ECO:0000256" key="7">
    <source>
        <dbReference type="ARBA" id="ARBA00022723"/>
    </source>
</evidence>
<evidence type="ECO:0000256" key="5">
    <source>
        <dbReference type="ARBA" id="ARBA00022617"/>
    </source>
</evidence>
<evidence type="ECO:0000256" key="8">
    <source>
        <dbReference type="ARBA" id="ARBA00022989"/>
    </source>
</evidence>
<keyword evidence="9" id="KW-0560">Oxidoreductase</keyword>
<dbReference type="EMBL" id="KV417492">
    <property type="protein sequence ID" value="KZP30839.1"/>
    <property type="molecule type" value="Genomic_DNA"/>
</dbReference>